<keyword evidence="3 5" id="KW-0949">S-adenosyl-L-methionine</keyword>
<sequence>MAKLGPRMMKSVREAAARASRHKESQVRWGADSRYPVTQILADCLKGKGRVKSFIKEANIVSPELGDHILQRIAPFLRRNAPMDILDLWPGPGLFSSQLNEFLRPRRHVMLEPDLKLWGQFLDPIAKGRECYKVVETNPYDIIFWDKFLSEHFPEQGPENIDNSGPLPRNDTLLVLANLPSPVTKRDHKTGSRFVSRFMEECLRQVGFHTYGAVRLLATLPQEDAKSMVPRDAGQRKRCALFTESVALHNIEVATHREDNYWVHVKGFTYVKDERRRVTEEASARGFAPIPGRDFPPLVTAPDVGHLGRFPHKLAPYEPRILTDLHSSLLETIQKPDNMSPDEAGYREASLARGRAITRINIDNGEASLKSQITRKYVQVDELSKSVARLAARATTTRADLEPLVSEMATLKQAIDDDIDKLQTKHTPQVRSMHDDIRCRPFNDMPAVLSWDRRPFEPLLIETHETYPRGDKCSIVYFEPDSNSPVAEKYYSLDIDARKEAFDLFEAFSLAQYRGRKELTFDEMLSLIFPGRSTNDCVRAIPSLAQHAVRTPKPDFDSLPKTVIPAANPGGGGATTTEPDPAVCYQENLDYDLTDVRMQGVSCSVLWDICIAYATYEQRPSITQLNRALGATLTVARVGSDLESHKRLH</sequence>
<feature type="compositionally biased region" description="Basic and acidic residues" evidence="6">
    <location>
        <begin position="11"/>
        <end position="20"/>
    </location>
</feature>
<dbReference type="InterPro" id="IPR001737">
    <property type="entry name" value="KsgA/Erm"/>
</dbReference>
<dbReference type="GO" id="GO:0034245">
    <property type="term" value="C:mitochondrial DNA-directed RNA polymerase complex"/>
    <property type="evidence" value="ECO:0007669"/>
    <property type="project" value="TreeGrafter"/>
</dbReference>
<name>A0A318ZMI9_9EURO</name>
<dbReference type="PANTHER" id="PTHR11727:SF17">
    <property type="entry name" value="DIMETHYLADENOSINE TRANSFERASE 1, MITOCHONDRIAL"/>
    <property type="match status" value="1"/>
</dbReference>
<evidence type="ECO:0000256" key="2">
    <source>
        <dbReference type="ARBA" id="ARBA00022679"/>
    </source>
</evidence>
<proteinExistence type="inferred from homology"/>
<evidence type="ECO:0000256" key="6">
    <source>
        <dbReference type="SAM" id="MobiDB-lite"/>
    </source>
</evidence>
<dbReference type="GO" id="GO:0032259">
    <property type="term" value="P:methylation"/>
    <property type="evidence" value="ECO:0007669"/>
    <property type="project" value="UniProtKB-KW"/>
</dbReference>
<dbReference type="GO" id="GO:0034246">
    <property type="term" value="F:mitochondrial transcription factor activity"/>
    <property type="evidence" value="ECO:0007669"/>
    <property type="project" value="TreeGrafter"/>
</dbReference>
<dbReference type="RefSeq" id="XP_025433877.1">
    <property type="nucleotide sequence ID" value="XM_025579042.1"/>
</dbReference>
<keyword evidence="4" id="KW-0694">RNA-binding</keyword>
<dbReference type="GO" id="GO:0006364">
    <property type="term" value="P:rRNA processing"/>
    <property type="evidence" value="ECO:0007669"/>
    <property type="project" value="UniProtKB-KW"/>
</dbReference>
<dbReference type="GO" id="GO:0006391">
    <property type="term" value="P:transcription initiation at mitochondrial promoter"/>
    <property type="evidence" value="ECO:0007669"/>
    <property type="project" value="TreeGrafter"/>
</dbReference>
<dbReference type="GO" id="GO:0008168">
    <property type="term" value="F:methyltransferase activity"/>
    <property type="evidence" value="ECO:0007669"/>
    <property type="project" value="UniProtKB-KW"/>
</dbReference>
<feature type="region of interest" description="Disordered" evidence="6">
    <location>
        <begin position="1"/>
        <end position="20"/>
    </location>
</feature>
<evidence type="ECO:0000256" key="4">
    <source>
        <dbReference type="ARBA" id="ARBA00022884"/>
    </source>
</evidence>
<dbReference type="OrthoDB" id="16079at2759"/>
<evidence type="ECO:0000256" key="1">
    <source>
        <dbReference type="ARBA" id="ARBA00022603"/>
    </source>
</evidence>
<evidence type="ECO:0000256" key="3">
    <source>
        <dbReference type="ARBA" id="ARBA00022691"/>
    </source>
</evidence>
<dbReference type="PANTHER" id="PTHR11727">
    <property type="entry name" value="DIMETHYLADENOSINE TRANSFERASE"/>
    <property type="match status" value="1"/>
</dbReference>
<gene>
    <name evidence="7" type="ORF">BP01DRAFT_414171</name>
</gene>
<keyword evidence="2 5" id="KW-0808">Transferase</keyword>
<protein>
    <recommendedName>
        <fullName evidence="5">rRNA adenine N(6)-methyltransferase</fullName>
        <ecNumber evidence="5">2.1.1.-</ecNumber>
    </recommendedName>
</protein>
<dbReference type="Proteomes" id="UP000248349">
    <property type="component" value="Unassembled WGS sequence"/>
</dbReference>
<dbReference type="EMBL" id="KZ821223">
    <property type="protein sequence ID" value="PYH47895.1"/>
    <property type="molecule type" value="Genomic_DNA"/>
</dbReference>
<dbReference type="Pfam" id="PF00398">
    <property type="entry name" value="RrnaAD"/>
    <property type="match status" value="1"/>
</dbReference>
<evidence type="ECO:0000313" key="7">
    <source>
        <dbReference type="EMBL" id="PYH47895.1"/>
    </source>
</evidence>
<organism evidence="7 8">
    <name type="scientific">Aspergillus saccharolyticus JOP 1030-1</name>
    <dbReference type="NCBI Taxonomy" id="1450539"/>
    <lineage>
        <taxon>Eukaryota</taxon>
        <taxon>Fungi</taxon>
        <taxon>Dikarya</taxon>
        <taxon>Ascomycota</taxon>
        <taxon>Pezizomycotina</taxon>
        <taxon>Eurotiomycetes</taxon>
        <taxon>Eurotiomycetidae</taxon>
        <taxon>Eurotiales</taxon>
        <taxon>Aspergillaceae</taxon>
        <taxon>Aspergillus</taxon>
        <taxon>Aspergillus subgen. Circumdati</taxon>
    </lineage>
</organism>
<accession>A0A318ZMI9</accession>
<dbReference type="InterPro" id="IPR029063">
    <property type="entry name" value="SAM-dependent_MTases_sf"/>
</dbReference>
<dbReference type="SUPFAM" id="SSF53335">
    <property type="entry name" value="S-adenosyl-L-methionine-dependent methyltransferases"/>
    <property type="match status" value="1"/>
</dbReference>
<keyword evidence="1 5" id="KW-0489">Methyltransferase</keyword>
<dbReference type="EC" id="2.1.1.-" evidence="5"/>
<reference evidence="7 8" key="1">
    <citation type="submission" date="2016-12" db="EMBL/GenBank/DDBJ databases">
        <title>The genomes of Aspergillus section Nigri reveals drivers in fungal speciation.</title>
        <authorList>
            <consortium name="DOE Joint Genome Institute"/>
            <person name="Vesth T.C."/>
            <person name="Nybo J."/>
            <person name="Theobald S."/>
            <person name="Brandl J."/>
            <person name="Frisvad J.C."/>
            <person name="Nielsen K.F."/>
            <person name="Lyhne E.K."/>
            <person name="Kogle M.E."/>
            <person name="Kuo A."/>
            <person name="Riley R."/>
            <person name="Clum A."/>
            <person name="Nolan M."/>
            <person name="Lipzen A."/>
            <person name="Salamov A."/>
            <person name="Henrissat B."/>
            <person name="Wiebenga A."/>
            <person name="De Vries R.P."/>
            <person name="Grigoriev I.V."/>
            <person name="Mortensen U.H."/>
            <person name="Andersen M.R."/>
            <person name="Baker S.E."/>
        </authorList>
    </citation>
    <scope>NUCLEOTIDE SEQUENCE [LARGE SCALE GENOMIC DNA]</scope>
    <source>
        <strain evidence="7 8">JOP 1030-1</strain>
    </source>
</reference>
<dbReference type="GeneID" id="37080271"/>
<keyword evidence="5" id="KW-0698">rRNA processing</keyword>
<evidence type="ECO:0000256" key="5">
    <source>
        <dbReference type="RuleBase" id="RU362106"/>
    </source>
</evidence>
<dbReference type="AlphaFoldDB" id="A0A318ZMI9"/>
<dbReference type="Gene3D" id="3.40.50.150">
    <property type="entry name" value="Vaccinia Virus protein VP39"/>
    <property type="match status" value="1"/>
</dbReference>
<dbReference type="GO" id="GO:0005759">
    <property type="term" value="C:mitochondrial matrix"/>
    <property type="evidence" value="ECO:0007669"/>
    <property type="project" value="TreeGrafter"/>
</dbReference>
<evidence type="ECO:0000313" key="8">
    <source>
        <dbReference type="Proteomes" id="UP000248349"/>
    </source>
</evidence>
<keyword evidence="8" id="KW-1185">Reference proteome</keyword>
<comment type="similarity">
    <text evidence="5">Belongs to the class I-like SAM-binding methyltransferase superfamily. rRNA adenine N(6)-methyltransferase family.</text>
</comment>
<dbReference type="GO" id="GO:0003723">
    <property type="term" value="F:RNA binding"/>
    <property type="evidence" value="ECO:0007669"/>
    <property type="project" value="UniProtKB-KW"/>
</dbReference>